<proteinExistence type="predicted"/>
<reference evidence="2" key="1">
    <citation type="journal article" date="2020" name="mSystems">
        <title>Genome- and Community-Level Interaction Insights into Carbon Utilization and Element Cycling Functions of Hydrothermarchaeota in Hydrothermal Sediment.</title>
        <authorList>
            <person name="Zhou Z."/>
            <person name="Liu Y."/>
            <person name="Xu W."/>
            <person name="Pan J."/>
            <person name="Luo Z.H."/>
            <person name="Li M."/>
        </authorList>
    </citation>
    <scope>NUCLEOTIDE SEQUENCE [LARGE SCALE GENOMIC DNA]</scope>
    <source>
        <strain evidence="2">SpSt-1224</strain>
    </source>
</reference>
<keyword evidence="1" id="KW-1133">Transmembrane helix</keyword>
<feature type="transmembrane region" description="Helical" evidence="1">
    <location>
        <begin position="114"/>
        <end position="134"/>
    </location>
</feature>
<dbReference type="EMBL" id="DSDS01000168">
    <property type="protein sequence ID" value="HET98522.1"/>
    <property type="molecule type" value="Genomic_DNA"/>
</dbReference>
<feature type="transmembrane region" description="Helical" evidence="1">
    <location>
        <begin position="88"/>
        <end position="107"/>
    </location>
</feature>
<dbReference type="AlphaFoldDB" id="A0A7C2TMP4"/>
<protein>
    <recommendedName>
        <fullName evidence="3">Glycosyltransferase RgtA/B/C/D-like domain-containing protein</fullName>
    </recommendedName>
</protein>
<evidence type="ECO:0000256" key="1">
    <source>
        <dbReference type="SAM" id="Phobius"/>
    </source>
</evidence>
<sequence>MLAPVLFHHAEVIGAQLVILREFQQPGLRAWGESFVATFFFHTHPFVTVGAVGSVALALSRRDPRYLVAAWLLLLFIPGLQVCRIRYLVPLFPLLAIMAAYGFSVIEPVRLRRFTAYCAVGSSLVLALAVYLPFLKSHSLANLKDAGRYMDSLAAQTFLVETTRPTSVVNPAVTVPLLDLYTGKSVRYDYLALGQPSAEELARLSLRFTWSYTNPAYYAPPDDFRPDALAIIWGAGETPPPRSRYALTKQFVRSEKIYNFQTYVGIFLPFQALPPQGDAPDSGPGE</sequence>
<feature type="transmembrane region" description="Helical" evidence="1">
    <location>
        <begin position="66"/>
        <end position="82"/>
    </location>
</feature>
<feature type="transmembrane region" description="Helical" evidence="1">
    <location>
        <begin position="35"/>
        <end position="59"/>
    </location>
</feature>
<keyword evidence="1" id="KW-0472">Membrane</keyword>
<organism evidence="2">
    <name type="scientific">Desulfurivibrio alkaliphilus</name>
    <dbReference type="NCBI Taxonomy" id="427923"/>
    <lineage>
        <taxon>Bacteria</taxon>
        <taxon>Pseudomonadati</taxon>
        <taxon>Thermodesulfobacteriota</taxon>
        <taxon>Desulfobulbia</taxon>
        <taxon>Desulfobulbales</taxon>
        <taxon>Desulfobulbaceae</taxon>
        <taxon>Desulfurivibrio</taxon>
    </lineage>
</organism>
<evidence type="ECO:0008006" key="3">
    <source>
        <dbReference type="Google" id="ProtNLM"/>
    </source>
</evidence>
<name>A0A7C2TMP4_9BACT</name>
<gene>
    <name evidence="2" type="ORF">ENN98_07535</name>
</gene>
<accession>A0A7C2TMP4</accession>
<keyword evidence="1" id="KW-0812">Transmembrane</keyword>
<dbReference type="Proteomes" id="UP000885986">
    <property type="component" value="Unassembled WGS sequence"/>
</dbReference>
<comment type="caution">
    <text evidence="2">The sequence shown here is derived from an EMBL/GenBank/DDBJ whole genome shotgun (WGS) entry which is preliminary data.</text>
</comment>
<evidence type="ECO:0000313" key="2">
    <source>
        <dbReference type="EMBL" id="HET98522.1"/>
    </source>
</evidence>